<comment type="caution">
    <text evidence="1">The sequence shown here is derived from an EMBL/GenBank/DDBJ whole genome shotgun (WGS) entry which is preliminary data.</text>
</comment>
<protein>
    <submittedName>
        <fullName evidence="1">Uncharacterized protein</fullName>
    </submittedName>
</protein>
<evidence type="ECO:0000313" key="2">
    <source>
        <dbReference type="Proteomes" id="UP001610563"/>
    </source>
</evidence>
<reference evidence="1 2" key="1">
    <citation type="submission" date="2024-07" db="EMBL/GenBank/DDBJ databases">
        <title>Section-level genome sequencing and comparative genomics of Aspergillus sections Usti and Cavernicolus.</title>
        <authorList>
            <consortium name="Lawrence Berkeley National Laboratory"/>
            <person name="Nybo J.L."/>
            <person name="Vesth T.C."/>
            <person name="Theobald S."/>
            <person name="Frisvad J.C."/>
            <person name="Larsen T.O."/>
            <person name="Kjaerboelling I."/>
            <person name="Rothschild-Mancinelli K."/>
            <person name="Lyhne E.K."/>
            <person name="Kogle M.E."/>
            <person name="Barry K."/>
            <person name="Clum A."/>
            <person name="Na H."/>
            <person name="Ledsgaard L."/>
            <person name="Lin J."/>
            <person name="Lipzen A."/>
            <person name="Kuo A."/>
            <person name="Riley R."/>
            <person name="Mondo S."/>
            <person name="Labutti K."/>
            <person name="Haridas S."/>
            <person name="Pangalinan J."/>
            <person name="Salamov A.A."/>
            <person name="Simmons B.A."/>
            <person name="Magnuson J.K."/>
            <person name="Chen J."/>
            <person name="Drula E."/>
            <person name="Henrissat B."/>
            <person name="Wiebenga A."/>
            <person name="Lubbers R.J."/>
            <person name="Gomes A.C."/>
            <person name="Makela M.R."/>
            <person name="Stajich J."/>
            <person name="Grigoriev I.V."/>
            <person name="Mortensen U.H."/>
            <person name="De Vries R.P."/>
            <person name="Baker S.E."/>
            <person name="Andersen M.R."/>
        </authorList>
    </citation>
    <scope>NUCLEOTIDE SEQUENCE [LARGE SCALE GENOMIC DNA]</scope>
    <source>
        <strain evidence="1 2">CBS 209.92</strain>
    </source>
</reference>
<sequence>MRRLRSLPGLIFSRRRRMLRRITGGLLHIRILRSRVMGRSRTRGRRRRGLRGRLLGVLLVSCLFSARYGSG</sequence>
<accession>A0ABR4FNT7</accession>
<evidence type="ECO:0000313" key="1">
    <source>
        <dbReference type="EMBL" id="KAL2784928.1"/>
    </source>
</evidence>
<gene>
    <name evidence="1" type="ORF">BJX66DRAFT_315851</name>
</gene>
<dbReference type="Proteomes" id="UP001610563">
    <property type="component" value="Unassembled WGS sequence"/>
</dbReference>
<keyword evidence="2" id="KW-1185">Reference proteome</keyword>
<organism evidence="1 2">
    <name type="scientific">Aspergillus keveii</name>
    <dbReference type="NCBI Taxonomy" id="714993"/>
    <lineage>
        <taxon>Eukaryota</taxon>
        <taxon>Fungi</taxon>
        <taxon>Dikarya</taxon>
        <taxon>Ascomycota</taxon>
        <taxon>Pezizomycotina</taxon>
        <taxon>Eurotiomycetes</taxon>
        <taxon>Eurotiomycetidae</taxon>
        <taxon>Eurotiales</taxon>
        <taxon>Aspergillaceae</taxon>
        <taxon>Aspergillus</taxon>
        <taxon>Aspergillus subgen. Nidulantes</taxon>
    </lineage>
</organism>
<name>A0ABR4FNT7_9EURO</name>
<proteinExistence type="predicted"/>
<dbReference type="EMBL" id="JBFTWV010000161">
    <property type="protein sequence ID" value="KAL2784928.1"/>
    <property type="molecule type" value="Genomic_DNA"/>
</dbReference>